<dbReference type="InterPro" id="IPR042204">
    <property type="entry name" value="2Fe-2S-bd_N"/>
</dbReference>
<dbReference type="Pfam" id="PF13510">
    <property type="entry name" value="Fer2_4"/>
    <property type="match status" value="1"/>
</dbReference>
<keyword evidence="3" id="KW-1185">Reference proteome</keyword>
<evidence type="ECO:0000313" key="3">
    <source>
        <dbReference type="Proteomes" id="UP000625568"/>
    </source>
</evidence>
<dbReference type="GO" id="GO:0016491">
    <property type="term" value="F:oxidoreductase activity"/>
    <property type="evidence" value="ECO:0007669"/>
    <property type="project" value="UniProtKB-KW"/>
</dbReference>
<accession>A0A892IDE3</accession>
<proteinExistence type="predicted"/>
<dbReference type="GO" id="GO:0051536">
    <property type="term" value="F:iron-sulfur cluster binding"/>
    <property type="evidence" value="ECO:0007669"/>
    <property type="project" value="InterPro"/>
</dbReference>
<evidence type="ECO:0000313" key="2">
    <source>
        <dbReference type="EMBL" id="QRO80986.1"/>
    </source>
</evidence>
<dbReference type="SUPFAM" id="SSF54292">
    <property type="entry name" value="2Fe-2S ferredoxin-like"/>
    <property type="match status" value="1"/>
</dbReference>
<dbReference type="GeneID" id="93130959"/>
<dbReference type="Gene3D" id="3.10.20.440">
    <property type="entry name" value="2Fe-2S iron-sulphur cluster binding domain, sarcosine oxidase, alpha subunit, N-terminal domain"/>
    <property type="match status" value="1"/>
</dbReference>
<gene>
    <name evidence="2" type="ORF">I6K02_28140</name>
</gene>
<dbReference type="InterPro" id="IPR036010">
    <property type="entry name" value="2Fe-2S_ferredoxin-like_sf"/>
</dbReference>
<dbReference type="RefSeq" id="WP_035975492.1">
    <property type="nucleotide sequence ID" value="NZ_CABVPR010000008.1"/>
</dbReference>
<dbReference type="AlphaFoldDB" id="A0A892IDE3"/>
<name>A0A892IDE3_9BURK</name>
<reference evidence="2 3" key="1">
    <citation type="submission" date="2021-02" db="EMBL/GenBank/DDBJ databases">
        <title>FDA dAtabase for Regulatory Grade micrObial Sequences (FDA-ARGOS): Supporting development and validation of Infectious Disease Dx tests.</title>
        <authorList>
            <person name="Minogue T."/>
            <person name="Wolcott M."/>
            <person name="Wasieloski L."/>
            <person name="Aguilar W."/>
            <person name="Moore D."/>
            <person name="Jaissle J."/>
            <person name="Tallon L."/>
            <person name="Sadzewicz L."/>
            <person name="Zhao X."/>
            <person name="Boylan J."/>
            <person name="Ott S."/>
            <person name="Bowen H."/>
            <person name="Vavikolanu K."/>
            <person name="Mehta A."/>
            <person name="Aluvathingal J."/>
            <person name="Nadendla S."/>
            <person name="Yan Y."/>
            <person name="Sichtig H."/>
        </authorList>
    </citation>
    <scope>NUCLEOTIDE SEQUENCE [LARGE SCALE GENOMIC DNA]</scope>
    <source>
        <strain evidence="2 3">FDAARGOS_1272</strain>
    </source>
</reference>
<evidence type="ECO:0000256" key="1">
    <source>
        <dbReference type="ARBA" id="ARBA00023002"/>
    </source>
</evidence>
<protein>
    <submittedName>
        <fullName evidence="2">(2Fe-2S)-binding protein</fullName>
    </submittedName>
</protein>
<dbReference type="EMBL" id="CP069484">
    <property type="protein sequence ID" value="QRO80986.1"/>
    <property type="molecule type" value="Genomic_DNA"/>
</dbReference>
<organism evidence="2 3">
    <name type="scientific">Burkholderia dolosa</name>
    <dbReference type="NCBI Taxonomy" id="152500"/>
    <lineage>
        <taxon>Bacteria</taxon>
        <taxon>Pseudomonadati</taxon>
        <taxon>Pseudomonadota</taxon>
        <taxon>Betaproteobacteria</taxon>
        <taxon>Burkholderiales</taxon>
        <taxon>Burkholderiaceae</taxon>
        <taxon>Burkholderia</taxon>
        <taxon>Burkholderia cepacia complex</taxon>
    </lineage>
</organism>
<sequence>MFEPIVPAAATDERVRIHIDGAPHDVPAHYSVAAAMLAAGAAACRTSAVSGAPRGPFCMMGVCFDCLVEIDGVPNVQGCMTPVRDGMQVRAMRGKARLA</sequence>
<dbReference type="Proteomes" id="UP000625568">
    <property type="component" value="Chromosome 3"/>
</dbReference>
<keyword evidence="1" id="KW-0560">Oxidoreductase</keyword>